<dbReference type="PANTHER" id="PTHR42760">
    <property type="entry name" value="SHORT-CHAIN DEHYDROGENASES/REDUCTASES FAMILY MEMBER"/>
    <property type="match status" value="1"/>
</dbReference>
<dbReference type="PANTHER" id="PTHR42760:SF40">
    <property type="entry name" value="3-OXOACYL-[ACYL-CARRIER-PROTEIN] REDUCTASE, CHLOROPLASTIC"/>
    <property type="match status" value="1"/>
</dbReference>
<dbReference type="GO" id="GO:0047001">
    <property type="term" value="F:2-dehydro-3-deoxy-D-gluconate 5-dehydrogenase activity"/>
    <property type="evidence" value="ECO:0007669"/>
    <property type="project" value="UniProtKB-EC"/>
</dbReference>
<protein>
    <submittedName>
        <fullName evidence="2">2-dehydro-3-deoxy-D-gluconate 5-dehydrogenase</fullName>
        <ecNumber evidence="2">1.1.1.127</ecNumber>
    </submittedName>
</protein>
<dbReference type="PRINTS" id="PR00081">
    <property type="entry name" value="GDHRDH"/>
</dbReference>
<dbReference type="SUPFAM" id="SSF51735">
    <property type="entry name" value="NAD(P)-binding Rossmann-fold domains"/>
    <property type="match status" value="1"/>
</dbReference>
<sequence length="179" mass="19160">MAAAAKQAGGVDILVNSAAVTNRKTLVEMTEAEWDRIITTNLYGAYRVGKAVAQLMIEQGRSGRMIFIVSTGAYRAGVNFGAYSASKAGVVMLMKTFALELAPHGILCNAIAPTATDTNFTADYYQQFPEKREAVIKNHPLGRIARAEDYQGTVVYLASKAAEFVTGTMLVVDGGKTAK</sequence>
<accession>A0A645ERB6</accession>
<evidence type="ECO:0000256" key="1">
    <source>
        <dbReference type="ARBA" id="ARBA00006484"/>
    </source>
</evidence>
<evidence type="ECO:0000313" key="2">
    <source>
        <dbReference type="EMBL" id="MPN03689.1"/>
    </source>
</evidence>
<dbReference type="EMBL" id="VSSQ01049618">
    <property type="protein sequence ID" value="MPN03689.1"/>
    <property type="molecule type" value="Genomic_DNA"/>
</dbReference>
<dbReference type="GO" id="GO:0030497">
    <property type="term" value="P:fatty acid elongation"/>
    <property type="evidence" value="ECO:0007669"/>
    <property type="project" value="TreeGrafter"/>
</dbReference>
<dbReference type="PRINTS" id="PR00080">
    <property type="entry name" value="SDRFAMILY"/>
</dbReference>
<dbReference type="PROSITE" id="PS00061">
    <property type="entry name" value="ADH_SHORT"/>
    <property type="match status" value="1"/>
</dbReference>
<dbReference type="Gene3D" id="3.40.50.720">
    <property type="entry name" value="NAD(P)-binding Rossmann-like Domain"/>
    <property type="match status" value="1"/>
</dbReference>
<reference evidence="2" key="1">
    <citation type="submission" date="2019-08" db="EMBL/GenBank/DDBJ databases">
        <authorList>
            <person name="Kucharzyk K."/>
            <person name="Murdoch R.W."/>
            <person name="Higgins S."/>
            <person name="Loffler F."/>
        </authorList>
    </citation>
    <scope>NUCLEOTIDE SEQUENCE</scope>
</reference>
<dbReference type="Pfam" id="PF13561">
    <property type="entry name" value="adh_short_C2"/>
    <property type="match status" value="1"/>
</dbReference>
<dbReference type="CDD" id="cd05233">
    <property type="entry name" value="SDR_c"/>
    <property type="match status" value="1"/>
</dbReference>
<name>A0A645ERB6_9ZZZZ</name>
<dbReference type="EC" id="1.1.1.127" evidence="2"/>
<dbReference type="InterPro" id="IPR036291">
    <property type="entry name" value="NAD(P)-bd_dom_sf"/>
</dbReference>
<gene>
    <name evidence="2" type="primary">kduD_28</name>
    <name evidence="2" type="ORF">SDC9_150921</name>
</gene>
<organism evidence="2">
    <name type="scientific">bioreactor metagenome</name>
    <dbReference type="NCBI Taxonomy" id="1076179"/>
    <lineage>
        <taxon>unclassified sequences</taxon>
        <taxon>metagenomes</taxon>
        <taxon>ecological metagenomes</taxon>
    </lineage>
</organism>
<comment type="similarity">
    <text evidence="1">Belongs to the short-chain dehydrogenases/reductases (SDR) family.</text>
</comment>
<dbReference type="AlphaFoldDB" id="A0A645ERB6"/>
<dbReference type="InterPro" id="IPR002347">
    <property type="entry name" value="SDR_fam"/>
</dbReference>
<comment type="caution">
    <text evidence="2">The sequence shown here is derived from an EMBL/GenBank/DDBJ whole genome shotgun (WGS) entry which is preliminary data.</text>
</comment>
<proteinExistence type="inferred from homology"/>
<keyword evidence="2" id="KW-0560">Oxidoreductase</keyword>
<dbReference type="InterPro" id="IPR020904">
    <property type="entry name" value="Sc_DH/Rdtase_CS"/>
</dbReference>